<name>A0A081DFE4_NONUL</name>
<dbReference type="AlphaFoldDB" id="A0A081DFE4"/>
<dbReference type="EMBL" id="BBLG01000011">
    <property type="protein sequence ID" value="GAK77640.1"/>
    <property type="molecule type" value="Genomic_DNA"/>
</dbReference>
<accession>A0A081DFE4</accession>
<evidence type="ECO:0008006" key="4">
    <source>
        <dbReference type="Google" id="ProtNLM"/>
    </source>
</evidence>
<sequence>MKNITTALFLLLFFQLSTAQNETVNLMKKKAYELIEDISDREAFGLSTYKSHMVSLILLNKAADSPDLLMSDEDKEIIKAVSRTRYAELLKEDHDAIREAAQKFNINWKKVEYVDLLYKTRAIFKLGQPGYEGLLIFKDKSQKNVLFTMHVDFIMLGTEPYIIEMVDLKKEEK</sequence>
<keyword evidence="1" id="KW-0732">Signal</keyword>
<proteinExistence type="predicted"/>
<evidence type="ECO:0000313" key="2">
    <source>
        <dbReference type="EMBL" id="GAK77640.1"/>
    </source>
</evidence>
<protein>
    <recommendedName>
        <fullName evidence="4">DUF4252 domain-containing protein</fullName>
    </recommendedName>
</protein>
<organism evidence="2 3">
    <name type="scientific">Nonlabens ulvanivorans</name>
    <name type="common">Persicivirga ulvanivorans</name>
    <dbReference type="NCBI Taxonomy" id="906888"/>
    <lineage>
        <taxon>Bacteria</taxon>
        <taxon>Pseudomonadati</taxon>
        <taxon>Bacteroidota</taxon>
        <taxon>Flavobacteriia</taxon>
        <taxon>Flavobacteriales</taxon>
        <taxon>Flavobacteriaceae</taxon>
        <taxon>Nonlabens</taxon>
    </lineage>
</organism>
<reference evidence="2 3" key="1">
    <citation type="journal article" date="2014" name="Genome Announc.">
        <title>Draft Genome Sequences of Marine Flavobacterium Nonlabens Strains NR17, NR24, NR27, NR32, NR33, and Ara13.</title>
        <authorList>
            <person name="Nakanishi M."/>
            <person name="Meirelles P."/>
            <person name="Suzuki R."/>
            <person name="Takatani N."/>
            <person name="Mino S."/>
            <person name="Suda W."/>
            <person name="Oshima K."/>
            <person name="Hattori M."/>
            <person name="Ohkuma M."/>
            <person name="Hosokawa M."/>
            <person name="Miyashita K."/>
            <person name="Thompson F.L."/>
            <person name="Niwa A."/>
            <person name="Sawabe T."/>
            <person name="Sawabe T."/>
        </authorList>
    </citation>
    <scope>NUCLEOTIDE SEQUENCE [LARGE SCALE GENOMIC DNA]</scope>
    <source>
        <strain evidence="3">JCM19296</strain>
    </source>
</reference>
<dbReference type="Proteomes" id="UP000028980">
    <property type="component" value="Unassembled WGS sequence"/>
</dbReference>
<comment type="caution">
    <text evidence="2">The sequence shown here is derived from an EMBL/GenBank/DDBJ whole genome shotgun (WGS) entry which is preliminary data.</text>
</comment>
<gene>
    <name evidence="2" type="ORF">JCM19296_3248</name>
</gene>
<feature type="chain" id="PRO_5001756672" description="DUF4252 domain-containing protein" evidence="1">
    <location>
        <begin position="20"/>
        <end position="173"/>
    </location>
</feature>
<evidence type="ECO:0000256" key="1">
    <source>
        <dbReference type="SAM" id="SignalP"/>
    </source>
</evidence>
<evidence type="ECO:0000313" key="3">
    <source>
        <dbReference type="Proteomes" id="UP000028980"/>
    </source>
</evidence>
<feature type="signal peptide" evidence="1">
    <location>
        <begin position="1"/>
        <end position="19"/>
    </location>
</feature>